<name>A0A2H3C5G8_9AGAR</name>
<keyword evidence="1" id="KW-0732">Signal</keyword>
<dbReference type="AlphaFoldDB" id="A0A2H3C5G8"/>
<organism evidence="2 3">
    <name type="scientific">Armillaria solidipes</name>
    <dbReference type="NCBI Taxonomy" id="1076256"/>
    <lineage>
        <taxon>Eukaryota</taxon>
        <taxon>Fungi</taxon>
        <taxon>Dikarya</taxon>
        <taxon>Basidiomycota</taxon>
        <taxon>Agaricomycotina</taxon>
        <taxon>Agaricomycetes</taxon>
        <taxon>Agaricomycetidae</taxon>
        <taxon>Agaricales</taxon>
        <taxon>Marasmiineae</taxon>
        <taxon>Physalacriaceae</taxon>
        <taxon>Armillaria</taxon>
    </lineage>
</organism>
<feature type="signal peptide" evidence="1">
    <location>
        <begin position="1"/>
        <end position="17"/>
    </location>
</feature>
<dbReference type="Proteomes" id="UP000218334">
    <property type="component" value="Unassembled WGS sequence"/>
</dbReference>
<protein>
    <submittedName>
        <fullName evidence="2">Uncharacterized protein</fullName>
    </submittedName>
</protein>
<accession>A0A2H3C5G8</accession>
<evidence type="ECO:0000256" key="1">
    <source>
        <dbReference type="SAM" id="SignalP"/>
    </source>
</evidence>
<feature type="chain" id="PRO_5013621776" evidence="1">
    <location>
        <begin position="18"/>
        <end position="127"/>
    </location>
</feature>
<sequence length="127" mass="14080">MMVAVLIFLNFPLMANGETGRFSCLSCIARLSQQTDSDVAPTRSGFELYSRGNNPVVYGSATYIFPCVLKRLLREEYEWFSRPIHALHGPASGPISRSSLPTVSSRFSSIAFLLVLYSCDPALRQLV</sequence>
<gene>
    <name evidence="2" type="ORF">ARMSODRAFT_639232</name>
</gene>
<evidence type="ECO:0000313" key="2">
    <source>
        <dbReference type="EMBL" id="PBK73568.1"/>
    </source>
</evidence>
<proteinExistence type="predicted"/>
<keyword evidence="3" id="KW-1185">Reference proteome</keyword>
<evidence type="ECO:0000313" key="3">
    <source>
        <dbReference type="Proteomes" id="UP000218334"/>
    </source>
</evidence>
<reference evidence="3" key="1">
    <citation type="journal article" date="2017" name="Nat. Ecol. Evol.">
        <title>Genome expansion and lineage-specific genetic innovations in the forest pathogenic fungi Armillaria.</title>
        <authorList>
            <person name="Sipos G."/>
            <person name="Prasanna A.N."/>
            <person name="Walter M.C."/>
            <person name="O'Connor E."/>
            <person name="Balint B."/>
            <person name="Krizsan K."/>
            <person name="Kiss B."/>
            <person name="Hess J."/>
            <person name="Varga T."/>
            <person name="Slot J."/>
            <person name="Riley R."/>
            <person name="Boka B."/>
            <person name="Rigling D."/>
            <person name="Barry K."/>
            <person name="Lee J."/>
            <person name="Mihaltcheva S."/>
            <person name="LaButti K."/>
            <person name="Lipzen A."/>
            <person name="Waldron R."/>
            <person name="Moloney N.M."/>
            <person name="Sperisen C."/>
            <person name="Kredics L."/>
            <person name="Vagvoelgyi C."/>
            <person name="Patrignani A."/>
            <person name="Fitzpatrick D."/>
            <person name="Nagy I."/>
            <person name="Doyle S."/>
            <person name="Anderson J.B."/>
            <person name="Grigoriev I.V."/>
            <person name="Gueldener U."/>
            <person name="Muensterkoetter M."/>
            <person name="Nagy L.G."/>
        </authorList>
    </citation>
    <scope>NUCLEOTIDE SEQUENCE [LARGE SCALE GENOMIC DNA]</scope>
    <source>
        <strain evidence="3">28-4</strain>
    </source>
</reference>
<dbReference type="EMBL" id="KZ293420">
    <property type="protein sequence ID" value="PBK73568.1"/>
    <property type="molecule type" value="Genomic_DNA"/>
</dbReference>